<dbReference type="EMBL" id="BSPD01000019">
    <property type="protein sequence ID" value="GLS24782.1"/>
    <property type="molecule type" value="Genomic_DNA"/>
</dbReference>
<dbReference type="AlphaFoldDB" id="A0AA37T456"/>
<reference evidence="1 2" key="1">
    <citation type="journal article" date="2014" name="Int. J. Syst. Evol. Microbiol.">
        <title>Complete genome sequence of Corynebacterium casei LMG S-19264T (=DSM 44701T), isolated from a smear-ripened cheese.</title>
        <authorList>
            <consortium name="US DOE Joint Genome Institute (JGI-PGF)"/>
            <person name="Walter F."/>
            <person name="Albersmeier A."/>
            <person name="Kalinowski J."/>
            <person name="Ruckert C."/>
        </authorList>
    </citation>
    <scope>NUCLEOTIDE SEQUENCE [LARGE SCALE GENOMIC DNA]</scope>
    <source>
        <strain evidence="1 2">NBRC 110095</strain>
    </source>
</reference>
<accession>A0AA37T456</accession>
<dbReference type="RefSeq" id="WP_232595572.1">
    <property type="nucleotide sequence ID" value="NZ_BSPD01000019.1"/>
</dbReference>
<proteinExistence type="predicted"/>
<protein>
    <submittedName>
        <fullName evidence="1">Uncharacterized protein</fullName>
    </submittedName>
</protein>
<comment type="caution">
    <text evidence="1">The sequence shown here is derived from an EMBL/GenBank/DDBJ whole genome shotgun (WGS) entry which is preliminary data.</text>
</comment>
<keyword evidence="2" id="KW-1185">Reference proteome</keyword>
<name>A0AA37T456_9GAMM</name>
<gene>
    <name evidence="1" type="ORF">GCM10007877_04960</name>
</gene>
<dbReference type="Proteomes" id="UP001156870">
    <property type="component" value="Unassembled WGS sequence"/>
</dbReference>
<sequence>MINLVISESVNLAVLAEHMGGTAQIASNHKRLKHFFKNKNLCLNQIARIIASWLAPHDN</sequence>
<evidence type="ECO:0000313" key="2">
    <source>
        <dbReference type="Proteomes" id="UP001156870"/>
    </source>
</evidence>
<evidence type="ECO:0000313" key="1">
    <source>
        <dbReference type="EMBL" id="GLS24782.1"/>
    </source>
</evidence>
<organism evidence="1 2">
    <name type="scientific">Marinibactrum halimedae</name>
    <dbReference type="NCBI Taxonomy" id="1444977"/>
    <lineage>
        <taxon>Bacteria</taxon>
        <taxon>Pseudomonadati</taxon>
        <taxon>Pseudomonadota</taxon>
        <taxon>Gammaproteobacteria</taxon>
        <taxon>Cellvibrionales</taxon>
        <taxon>Cellvibrionaceae</taxon>
        <taxon>Marinibactrum</taxon>
    </lineage>
</organism>